<evidence type="ECO:0000256" key="2">
    <source>
        <dbReference type="ARBA" id="ARBA00005254"/>
    </source>
</evidence>
<accession>A0A6H9XXG4</accession>
<dbReference type="PANTHER" id="PTHR11941">
    <property type="entry name" value="ENOYL-COA HYDRATASE-RELATED"/>
    <property type="match status" value="1"/>
</dbReference>
<dbReference type="GO" id="GO:0004300">
    <property type="term" value="F:enoyl-CoA hydratase activity"/>
    <property type="evidence" value="ECO:0007669"/>
    <property type="project" value="UniProtKB-EC"/>
</dbReference>
<protein>
    <submittedName>
        <fullName evidence="9">Enoyl-CoA hydratase echA6</fullName>
        <ecNumber evidence="9">4.2.1.17</ecNumber>
    </submittedName>
</protein>
<comment type="catalytic activity">
    <reaction evidence="6">
        <text>a (3S)-3-hydroxyacyl-CoA = a (2E)-enoyl-CoA + H2O</text>
        <dbReference type="Rhea" id="RHEA:16105"/>
        <dbReference type="ChEBI" id="CHEBI:15377"/>
        <dbReference type="ChEBI" id="CHEBI:57318"/>
        <dbReference type="ChEBI" id="CHEBI:58856"/>
        <dbReference type="EC" id="4.2.1.17"/>
    </reaction>
</comment>
<reference evidence="9 10" key="1">
    <citation type="submission" date="2018-06" db="EMBL/GenBank/DDBJ databases">
        <authorList>
            <consortium name="Pathogen Informatics"/>
            <person name="Doyle S."/>
        </authorList>
    </citation>
    <scope>NUCLEOTIDE SEQUENCE [LARGE SCALE GENOMIC DNA]</scope>
    <source>
        <strain evidence="9 10">NCTC10254</strain>
    </source>
</reference>
<comment type="similarity">
    <text evidence="2 8">Belongs to the enoyl-CoA hydratase/isomerase family.</text>
</comment>
<proteinExistence type="inferred from homology"/>
<evidence type="ECO:0000256" key="4">
    <source>
        <dbReference type="ARBA" id="ARBA00023098"/>
    </source>
</evidence>
<evidence type="ECO:0000256" key="6">
    <source>
        <dbReference type="ARBA" id="ARBA00023709"/>
    </source>
</evidence>
<evidence type="ECO:0000256" key="8">
    <source>
        <dbReference type="RuleBase" id="RU003707"/>
    </source>
</evidence>
<evidence type="ECO:0000256" key="3">
    <source>
        <dbReference type="ARBA" id="ARBA00022832"/>
    </source>
</evidence>
<dbReference type="Pfam" id="PF00378">
    <property type="entry name" value="ECH_1"/>
    <property type="match status" value="1"/>
</dbReference>
<dbReference type="EC" id="4.2.1.17" evidence="9"/>
<dbReference type="NCBIfam" id="NF005891">
    <property type="entry name" value="PRK07854.1"/>
    <property type="match status" value="1"/>
</dbReference>
<keyword evidence="4" id="KW-0443">Lipid metabolism</keyword>
<dbReference type="InterPro" id="IPR018376">
    <property type="entry name" value="Enoyl-CoA_hyd/isom_CS"/>
</dbReference>
<dbReference type="Gene3D" id="3.90.226.10">
    <property type="entry name" value="2-enoyl-CoA Hydratase, Chain A, domain 1"/>
    <property type="match status" value="1"/>
</dbReference>
<dbReference type="PANTHER" id="PTHR11941:SF169">
    <property type="entry name" value="(7AS)-7A-METHYL-1,5-DIOXO-2,3,5,6,7,7A-HEXAHYDRO-1H-INDENE-CARBOXYL-COA HYDROLASE"/>
    <property type="match status" value="1"/>
</dbReference>
<dbReference type="Proteomes" id="UP000249886">
    <property type="component" value="Unassembled WGS sequence"/>
</dbReference>
<dbReference type="GeneID" id="84575217"/>
<evidence type="ECO:0000313" key="10">
    <source>
        <dbReference type="Proteomes" id="UP000249886"/>
    </source>
</evidence>
<evidence type="ECO:0000256" key="5">
    <source>
        <dbReference type="ARBA" id="ARBA00023239"/>
    </source>
</evidence>
<dbReference type="InterPro" id="IPR029045">
    <property type="entry name" value="ClpP/crotonase-like_dom_sf"/>
</dbReference>
<dbReference type="PROSITE" id="PS00166">
    <property type="entry name" value="ENOYL_COA_HYDRATASE"/>
    <property type="match status" value="1"/>
</dbReference>
<dbReference type="GO" id="GO:0006635">
    <property type="term" value="P:fatty acid beta-oxidation"/>
    <property type="evidence" value="ECO:0007669"/>
    <property type="project" value="TreeGrafter"/>
</dbReference>
<organism evidence="9 10">
    <name type="scientific">Corynebacterium matruchotii</name>
    <dbReference type="NCBI Taxonomy" id="43768"/>
    <lineage>
        <taxon>Bacteria</taxon>
        <taxon>Bacillati</taxon>
        <taxon>Actinomycetota</taxon>
        <taxon>Actinomycetes</taxon>
        <taxon>Mycobacteriales</taxon>
        <taxon>Corynebacteriaceae</taxon>
        <taxon>Corynebacterium</taxon>
    </lineage>
</organism>
<comment type="caution">
    <text evidence="9">The sequence shown here is derived from an EMBL/GenBank/DDBJ whole genome shotgun (WGS) entry which is preliminary data.</text>
</comment>
<gene>
    <name evidence="9" type="primary">echA6</name>
    <name evidence="9" type="ORF">NCTC10254_02150</name>
</gene>
<dbReference type="AlphaFoldDB" id="A0A6H9XXG4"/>
<evidence type="ECO:0000256" key="7">
    <source>
        <dbReference type="ARBA" id="ARBA00023717"/>
    </source>
</evidence>
<evidence type="ECO:0000313" key="9">
    <source>
        <dbReference type="EMBL" id="SPW31399.1"/>
    </source>
</evidence>
<keyword evidence="3" id="KW-0276">Fatty acid metabolism</keyword>
<dbReference type="CDD" id="cd06558">
    <property type="entry name" value="crotonase-like"/>
    <property type="match status" value="1"/>
</dbReference>
<name>A0A6H9XXG4_9CORY</name>
<sequence length="271" mass="28913">MTMTLPEPLVLSTTEHNITVLTLNRPAKRNALTAEMCRLLTQEIQAVTDTANELNGMPTTRIIVIRAQGPAFCAGADLGAASEHTIGGTISAGVYSDDFHEALFSMLRAIVSAPVPVIADIHGPVIGAGTQLALACDLRVAGDKAWFRVPVASLGFALDGWTIHRAQNLLGGALARNMLIANQRVTASQAAAVGFIIPVKNPTQAEEFAYEVSRLAPLAMQQLKTALNAQDATYQLSADAQALFDACWSSTDIKEAKQARAERRAPIFHGR</sequence>
<comment type="catalytic activity">
    <reaction evidence="7">
        <text>a 4-saturated-(3S)-3-hydroxyacyl-CoA = a (3E)-enoyl-CoA + H2O</text>
        <dbReference type="Rhea" id="RHEA:20724"/>
        <dbReference type="ChEBI" id="CHEBI:15377"/>
        <dbReference type="ChEBI" id="CHEBI:58521"/>
        <dbReference type="ChEBI" id="CHEBI:137480"/>
        <dbReference type="EC" id="4.2.1.17"/>
    </reaction>
</comment>
<dbReference type="InterPro" id="IPR001753">
    <property type="entry name" value="Enoyl-CoA_hydra/iso"/>
</dbReference>
<dbReference type="SUPFAM" id="SSF52096">
    <property type="entry name" value="ClpP/crotonase"/>
    <property type="match status" value="1"/>
</dbReference>
<dbReference type="EMBL" id="UARK01000031">
    <property type="protein sequence ID" value="SPW31399.1"/>
    <property type="molecule type" value="Genomic_DNA"/>
</dbReference>
<comment type="function">
    <text evidence="1">Could possibly oxidize fatty acids using specific components.</text>
</comment>
<evidence type="ECO:0000256" key="1">
    <source>
        <dbReference type="ARBA" id="ARBA00002994"/>
    </source>
</evidence>
<keyword evidence="5 9" id="KW-0456">Lyase</keyword>
<dbReference type="RefSeq" id="WP_005527431.1">
    <property type="nucleotide sequence ID" value="NZ_CAUVEC010000004.1"/>
</dbReference>